<proteinExistence type="predicted"/>
<evidence type="ECO:0000313" key="2">
    <source>
        <dbReference type="EMBL" id="ESA12629.1"/>
    </source>
</evidence>
<dbReference type="EMBL" id="KI284738">
    <property type="protein sequence ID" value="ESA12629.1"/>
    <property type="molecule type" value="Genomic_DNA"/>
</dbReference>
<accession>U9TWU4</accession>
<reference evidence="2" key="1">
    <citation type="submission" date="2013-07" db="EMBL/GenBank/DDBJ databases">
        <title>The genome of an arbuscular mycorrhizal fungus provides insights into the evolution of the oldest plant symbiosis.</title>
        <authorList>
            <consortium name="DOE Joint Genome Institute"/>
            <person name="Tisserant E."/>
            <person name="Malbreil M."/>
            <person name="Kuo A."/>
            <person name="Kohler A."/>
            <person name="Symeonidi A."/>
            <person name="Balestrini R."/>
            <person name="Charron P."/>
            <person name="Duensing N."/>
            <person name="Frei-dit-Frey N."/>
            <person name="Gianinazzi-Pearson V."/>
            <person name="Gilbert B."/>
            <person name="Handa Y."/>
            <person name="Hijri M."/>
            <person name="Kaul R."/>
            <person name="Kawaguchi M."/>
            <person name="Krajinski F."/>
            <person name="Lammers P."/>
            <person name="Lapierre D."/>
            <person name="Masclaux F.G."/>
            <person name="Murat C."/>
            <person name="Morin E."/>
            <person name="Ndikumana S."/>
            <person name="Pagni M."/>
            <person name="Petitpierre D."/>
            <person name="Requena N."/>
            <person name="Rosikiewicz P."/>
            <person name="Riley R."/>
            <person name="Saito K."/>
            <person name="San Clemente H."/>
            <person name="Shapiro H."/>
            <person name="van Tuinen D."/>
            <person name="Becard G."/>
            <person name="Bonfante P."/>
            <person name="Paszkowski U."/>
            <person name="Shachar-Hill Y."/>
            <person name="Young J.P."/>
            <person name="Sanders I.R."/>
            <person name="Henrissat B."/>
            <person name="Rensing S.A."/>
            <person name="Grigoriev I.V."/>
            <person name="Corradi N."/>
            <person name="Roux C."/>
            <person name="Martin F."/>
        </authorList>
    </citation>
    <scope>NUCLEOTIDE SEQUENCE</scope>
    <source>
        <strain evidence="2">DAOM 197198</strain>
    </source>
</reference>
<feature type="region of interest" description="Disordered" evidence="1">
    <location>
        <begin position="1"/>
        <end position="21"/>
    </location>
</feature>
<feature type="non-terminal residue" evidence="2">
    <location>
        <position position="1"/>
    </location>
</feature>
<protein>
    <submittedName>
        <fullName evidence="2">Uncharacterized protein</fullName>
    </submittedName>
</protein>
<dbReference type="AlphaFoldDB" id="U9TWU4"/>
<organism evidence="2">
    <name type="scientific">Rhizophagus irregularis (strain DAOM 181602 / DAOM 197198 / MUCL 43194)</name>
    <name type="common">Arbuscular mycorrhizal fungus</name>
    <name type="synonym">Glomus intraradices</name>
    <dbReference type="NCBI Taxonomy" id="747089"/>
    <lineage>
        <taxon>Eukaryota</taxon>
        <taxon>Fungi</taxon>
        <taxon>Fungi incertae sedis</taxon>
        <taxon>Mucoromycota</taxon>
        <taxon>Glomeromycotina</taxon>
        <taxon>Glomeromycetes</taxon>
        <taxon>Glomerales</taxon>
        <taxon>Glomeraceae</taxon>
        <taxon>Rhizophagus</taxon>
    </lineage>
</organism>
<gene>
    <name evidence="2" type="ORF">GLOINDRAFT_96253</name>
</gene>
<dbReference type="HOGENOM" id="CLU_1161673_0_0_1"/>
<sequence length="215" mass="24953">NDHHQCDSVNTNTDQEEKENTTEQSWTAHVLSYFFFMTFSFLDSIQYFSCEHPFLQNQIYKILIIRQIVQNSLNSLTNPNVLLDVSEVPNKLDLIKKGIFALNKFIIRTFFPSWDVCETLGIFPAQDNYLEIGQMIYIGPGLYLFSPFMVPSLTIPTSAANLGYAAQLIQTLLCLRHNIIKKNARVWRIERKVQQLIMNQTNKYITEAMSDEEEL</sequence>
<name>U9TWU4_RHIID</name>
<dbReference type="VEuPathDB" id="FungiDB:RhiirFUN_023711"/>
<evidence type="ECO:0000256" key="1">
    <source>
        <dbReference type="SAM" id="MobiDB-lite"/>
    </source>
</evidence>